<accession>A0A3G6IWA2</accession>
<feature type="compositionally biased region" description="Low complexity" evidence="1">
    <location>
        <begin position="36"/>
        <end position="52"/>
    </location>
</feature>
<sequence length="67" mass="7497">MVMSYEDYIAEFRQRTAQRVADFEKLVREAEAAVQAAKKNAAPQPPAAQATAKPRRRGRVRGILHSS</sequence>
<dbReference type="EMBL" id="CP033898">
    <property type="protein sequence ID" value="AZA09937.1"/>
    <property type="molecule type" value="Genomic_DNA"/>
</dbReference>
<dbReference type="KEGG" id="cpso:CPPEL_09170"/>
<reference evidence="2 3" key="1">
    <citation type="submission" date="2018-11" db="EMBL/GenBank/DDBJ databases">
        <authorList>
            <person name="Kleinhagauer T."/>
            <person name="Glaeser S.P."/>
            <person name="Spergser J."/>
            <person name="Ruckert C."/>
            <person name="Kaempfer P."/>
            <person name="Busse H.-J."/>
        </authorList>
    </citation>
    <scope>NUCLEOTIDE SEQUENCE [LARGE SCALE GENOMIC DNA]</scope>
    <source>
        <strain evidence="2 3">812CH</strain>
    </source>
</reference>
<name>A0A3G6IWA2_9CORY</name>
<keyword evidence="3" id="KW-1185">Reference proteome</keyword>
<evidence type="ECO:0000256" key="1">
    <source>
        <dbReference type="SAM" id="MobiDB-lite"/>
    </source>
</evidence>
<evidence type="ECO:0000313" key="2">
    <source>
        <dbReference type="EMBL" id="AZA09937.1"/>
    </source>
</evidence>
<dbReference type="AlphaFoldDB" id="A0A3G6IWA2"/>
<organism evidence="2 3">
    <name type="scientific">Corynebacterium pseudopelargi</name>
    <dbReference type="NCBI Taxonomy" id="2080757"/>
    <lineage>
        <taxon>Bacteria</taxon>
        <taxon>Bacillati</taxon>
        <taxon>Actinomycetota</taxon>
        <taxon>Actinomycetes</taxon>
        <taxon>Mycobacteriales</taxon>
        <taxon>Corynebacteriaceae</taxon>
        <taxon>Corynebacterium</taxon>
    </lineage>
</organism>
<protein>
    <submittedName>
        <fullName evidence="2">Uncharacterized protein</fullName>
    </submittedName>
</protein>
<evidence type="ECO:0000313" key="3">
    <source>
        <dbReference type="Proteomes" id="UP000271426"/>
    </source>
</evidence>
<gene>
    <name evidence="2" type="ORF">CPPEL_09170</name>
</gene>
<proteinExistence type="predicted"/>
<feature type="region of interest" description="Disordered" evidence="1">
    <location>
        <begin position="36"/>
        <end position="67"/>
    </location>
</feature>
<feature type="compositionally biased region" description="Basic residues" evidence="1">
    <location>
        <begin position="53"/>
        <end position="67"/>
    </location>
</feature>
<dbReference type="Proteomes" id="UP000271426">
    <property type="component" value="Chromosome"/>
</dbReference>